<keyword evidence="1" id="KW-1133">Transmembrane helix</keyword>
<comment type="caution">
    <text evidence="2">The sequence shown here is derived from an EMBL/GenBank/DDBJ whole genome shotgun (WGS) entry which is preliminary data.</text>
</comment>
<name>A0ABQ4U4P8_9HYPH</name>
<accession>A0ABQ4U4P8</accession>
<reference evidence="2" key="1">
    <citation type="journal article" date="2021" name="Front. Microbiol.">
        <title>Comprehensive Comparative Genomics and Phenotyping of Methylobacterium Species.</title>
        <authorList>
            <person name="Alessa O."/>
            <person name="Ogura Y."/>
            <person name="Fujitani Y."/>
            <person name="Takami H."/>
            <person name="Hayashi T."/>
            <person name="Sahin N."/>
            <person name="Tani A."/>
        </authorList>
    </citation>
    <scope>NUCLEOTIDE SEQUENCE</scope>
    <source>
        <strain evidence="2">DSM 23632</strain>
    </source>
</reference>
<keyword evidence="3" id="KW-1185">Reference proteome</keyword>
<evidence type="ECO:0000256" key="1">
    <source>
        <dbReference type="SAM" id="Phobius"/>
    </source>
</evidence>
<evidence type="ECO:0000313" key="3">
    <source>
        <dbReference type="Proteomes" id="UP001055057"/>
    </source>
</evidence>
<dbReference type="RefSeq" id="WP_238185063.1">
    <property type="nucleotide sequence ID" value="NZ_BPRB01000320.1"/>
</dbReference>
<feature type="transmembrane region" description="Helical" evidence="1">
    <location>
        <begin position="7"/>
        <end position="24"/>
    </location>
</feature>
<feature type="transmembrane region" description="Helical" evidence="1">
    <location>
        <begin position="30"/>
        <end position="50"/>
    </location>
</feature>
<organism evidence="2 3">
    <name type="scientific">Methylobacterium trifolii</name>
    <dbReference type="NCBI Taxonomy" id="1003092"/>
    <lineage>
        <taxon>Bacteria</taxon>
        <taxon>Pseudomonadati</taxon>
        <taxon>Pseudomonadota</taxon>
        <taxon>Alphaproteobacteria</taxon>
        <taxon>Hyphomicrobiales</taxon>
        <taxon>Methylobacteriaceae</taxon>
        <taxon>Methylobacterium</taxon>
    </lineage>
</organism>
<gene>
    <name evidence="2" type="ORF">MPOCJGCO_4564</name>
</gene>
<keyword evidence="1" id="KW-0472">Membrane</keyword>
<dbReference type="Proteomes" id="UP001055057">
    <property type="component" value="Unassembled WGS sequence"/>
</dbReference>
<evidence type="ECO:0000313" key="2">
    <source>
        <dbReference type="EMBL" id="GJE62431.1"/>
    </source>
</evidence>
<evidence type="ECO:0008006" key="4">
    <source>
        <dbReference type="Google" id="ProtNLM"/>
    </source>
</evidence>
<protein>
    <recommendedName>
        <fullName evidence="4">DUF2842 domain-containing protein</fullName>
    </recommendedName>
</protein>
<sequence length="72" mass="7979">MPFPIKVGLSVAVALAALAGWFYMRHLGQAGPQWALAFLGPFMVVSLWIFPEVMRNRADGRAPRRDLEGAPR</sequence>
<dbReference type="EMBL" id="BPRB01000320">
    <property type="protein sequence ID" value="GJE62431.1"/>
    <property type="molecule type" value="Genomic_DNA"/>
</dbReference>
<proteinExistence type="predicted"/>
<reference evidence="2" key="2">
    <citation type="submission" date="2021-08" db="EMBL/GenBank/DDBJ databases">
        <authorList>
            <person name="Tani A."/>
            <person name="Ola A."/>
            <person name="Ogura Y."/>
            <person name="Katsura K."/>
            <person name="Hayashi T."/>
        </authorList>
    </citation>
    <scope>NUCLEOTIDE SEQUENCE</scope>
    <source>
        <strain evidence="2">DSM 23632</strain>
    </source>
</reference>
<keyword evidence="1" id="KW-0812">Transmembrane</keyword>